<dbReference type="SUPFAM" id="SSF53901">
    <property type="entry name" value="Thiolase-like"/>
    <property type="match status" value="2"/>
</dbReference>
<dbReference type="PANTHER" id="PTHR34069:SF2">
    <property type="entry name" value="BETA-KETOACYL-[ACYL-CARRIER-PROTEIN] SYNTHASE III"/>
    <property type="match status" value="1"/>
</dbReference>
<sequence>MRSRIKGVGRYLPNRIVTSEEAEELAGFKKLGVRKGLCKMLTGCEERRYSDTNEYSSHIAAKAAIDAMKKAGVSSAEIDALIFCSVSQDFAEPATANVVMDLLNIKNAFGFDVKNACNAFLTGIDIADSLIKTGKADIVLVVSGEALSKWINFKFESKEELIRRAPVTLSIGDGGGAFIMEREEDNNKGIVKGIFRTYAEYWNNNVVWGGGVRFPRDPDKMYIPGTTKVIIDEQRNLGKNLLPILEREVGWNFQKDVDCYIPTQVAKWINKSMSKELSFPIEKIIQVVDKFGNVGASNIPIATYEAIMDGRLKTGSKTLMSGVGVGINIATIAVIL</sequence>
<name>A0A0D1BX13_CLOBO</name>
<evidence type="ECO:0000256" key="1">
    <source>
        <dbReference type="ARBA" id="ARBA00022679"/>
    </source>
</evidence>
<evidence type="ECO:0000256" key="2">
    <source>
        <dbReference type="ARBA" id="ARBA00023315"/>
    </source>
</evidence>
<dbReference type="Pfam" id="PF08541">
    <property type="entry name" value="ACP_syn_III_C"/>
    <property type="match status" value="1"/>
</dbReference>
<protein>
    <submittedName>
        <fullName evidence="5">3-oxoacyl-ACP synthase</fullName>
    </submittedName>
</protein>
<keyword evidence="2" id="KW-0012">Acyltransferase</keyword>
<dbReference type="InterPro" id="IPR013751">
    <property type="entry name" value="ACP_syn_III_N"/>
</dbReference>
<dbReference type="InterPro" id="IPR013747">
    <property type="entry name" value="ACP_syn_III_C"/>
</dbReference>
<reference evidence="5 6" key="1">
    <citation type="submission" date="2014-06" db="EMBL/GenBank/DDBJ databases">
        <title>Genome characterization of distinct group I Clostridium botulinum lineages.</title>
        <authorList>
            <person name="Giordani F."/>
            <person name="Anselmo A."/>
            <person name="Fillo S."/>
            <person name="Palozzi A.M."/>
            <person name="Fortunato A."/>
            <person name="Gentile B."/>
            <person name="Ciammaruconi A."/>
            <person name="Anniballi F."/>
            <person name="De Medici D."/>
            <person name="Lista F."/>
        </authorList>
    </citation>
    <scope>NUCLEOTIDE SEQUENCE [LARGE SCALE GENOMIC DNA]</scope>
    <source>
        <strain evidence="5 6">B2 450</strain>
    </source>
</reference>
<accession>A0A0D1BX13</accession>
<dbReference type="Gene3D" id="3.40.47.10">
    <property type="match status" value="1"/>
</dbReference>
<evidence type="ECO:0000313" key="5">
    <source>
        <dbReference type="EMBL" id="KIS24397.1"/>
    </source>
</evidence>
<evidence type="ECO:0000259" key="4">
    <source>
        <dbReference type="Pfam" id="PF08545"/>
    </source>
</evidence>
<dbReference type="EMBL" id="JXSU01000007">
    <property type="protein sequence ID" value="KIS24397.1"/>
    <property type="molecule type" value="Genomic_DNA"/>
</dbReference>
<dbReference type="InterPro" id="IPR016039">
    <property type="entry name" value="Thiolase-like"/>
</dbReference>
<feature type="domain" description="Beta-ketoacyl-[acyl-carrier-protein] synthase III C-terminal" evidence="3">
    <location>
        <begin position="255"/>
        <end position="333"/>
    </location>
</feature>
<proteinExistence type="predicted"/>
<dbReference type="GO" id="GO:0004315">
    <property type="term" value="F:3-oxoacyl-[acyl-carrier-protein] synthase activity"/>
    <property type="evidence" value="ECO:0007669"/>
    <property type="project" value="InterPro"/>
</dbReference>
<dbReference type="Proteomes" id="UP000032250">
    <property type="component" value="Unassembled WGS sequence"/>
</dbReference>
<dbReference type="PANTHER" id="PTHR34069">
    <property type="entry name" value="3-OXOACYL-[ACYL-CARRIER-PROTEIN] SYNTHASE 3"/>
    <property type="match status" value="1"/>
</dbReference>
<dbReference type="PATRIC" id="fig|1379739.3.peg.2929"/>
<dbReference type="Pfam" id="PF08545">
    <property type="entry name" value="ACP_syn_III"/>
    <property type="match status" value="1"/>
</dbReference>
<dbReference type="OrthoDB" id="9815506at2"/>
<dbReference type="AlphaFoldDB" id="A0A0D1BX13"/>
<dbReference type="GO" id="GO:0006633">
    <property type="term" value="P:fatty acid biosynthetic process"/>
    <property type="evidence" value="ECO:0007669"/>
    <property type="project" value="InterPro"/>
</dbReference>
<dbReference type="CDD" id="cd00830">
    <property type="entry name" value="KAS_III"/>
    <property type="match status" value="1"/>
</dbReference>
<evidence type="ECO:0000313" key="6">
    <source>
        <dbReference type="Proteomes" id="UP000032250"/>
    </source>
</evidence>
<evidence type="ECO:0000259" key="3">
    <source>
        <dbReference type="Pfam" id="PF08541"/>
    </source>
</evidence>
<gene>
    <name evidence="5" type="ORF">N495_12720</name>
</gene>
<comment type="caution">
    <text evidence="5">The sequence shown here is derived from an EMBL/GenBank/DDBJ whole genome shotgun (WGS) entry which is preliminary data.</text>
</comment>
<organism evidence="5 6">
    <name type="scientific">Clostridium botulinum B2 450</name>
    <dbReference type="NCBI Taxonomy" id="1379739"/>
    <lineage>
        <taxon>Bacteria</taxon>
        <taxon>Bacillati</taxon>
        <taxon>Bacillota</taxon>
        <taxon>Clostridia</taxon>
        <taxon>Eubacteriales</taxon>
        <taxon>Clostridiaceae</taxon>
        <taxon>Clostridium</taxon>
    </lineage>
</organism>
<keyword evidence="1" id="KW-0808">Transferase</keyword>
<dbReference type="HOGENOM" id="CLU_039592_4_2_9"/>
<feature type="domain" description="Beta-ketoacyl-[acyl-carrier-protein] synthase III N-terminal" evidence="4">
    <location>
        <begin position="111"/>
        <end position="192"/>
    </location>
</feature>
<dbReference type="RefSeq" id="WP_003484604.1">
    <property type="nucleotide sequence ID" value="NZ_JXSU01000007.1"/>
</dbReference>
<dbReference type="GO" id="GO:0044550">
    <property type="term" value="P:secondary metabolite biosynthetic process"/>
    <property type="evidence" value="ECO:0007669"/>
    <property type="project" value="TreeGrafter"/>
</dbReference>